<dbReference type="Gene3D" id="3.30.565.10">
    <property type="entry name" value="Histidine kinase-like ATPase, C-terminal domain"/>
    <property type="match status" value="1"/>
</dbReference>
<evidence type="ECO:0000256" key="2">
    <source>
        <dbReference type="ARBA" id="ARBA00012438"/>
    </source>
</evidence>
<evidence type="ECO:0000256" key="7">
    <source>
        <dbReference type="SAM" id="MobiDB-lite"/>
    </source>
</evidence>
<dbReference type="SUPFAM" id="SSF55874">
    <property type="entry name" value="ATPase domain of HSP90 chaperone/DNA topoisomerase II/histidine kinase"/>
    <property type="match status" value="1"/>
</dbReference>
<accession>A0ABN9V6A6</accession>
<evidence type="ECO:0000313" key="11">
    <source>
        <dbReference type="EMBL" id="CAK0868411.1"/>
    </source>
</evidence>
<evidence type="ECO:0000256" key="1">
    <source>
        <dbReference type="ARBA" id="ARBA00000085"/>
    </source>
</evidence>
<keyword evidence="12" id="KW-1185">Reference proteome</keyword>
<dbReference type="Proteomes" id="UP001189429">
    <property type="component" value="Unassembled WGS sequence"/>
</dbReference>
<feature type="modified residue" description="4-aspartylphosphate" evidence="6">
    <location>
        <position position="404"/>
    </location>
</feature>
<feature type="region of interest" description="Disordered" evidence="7">
    <location>
        <begin position="288"/>
        <end position="352"/>
    </location>
</feature>
<dbReference type="InterPro" id="IPR001789">
    <property type="entry name" value="Sig_transdc_resp-reg_receiver"/>
</dbReference>
<dbReference type="PANTHER" id="PTHR43047">
    <property type="entry name" value="TWO-COMPONENT HISTIDINE PROTEIN KINASE"/>
    <property type="match status" value="1"/>
</dbReference>
<dbReference type="Gene3D" id="3.40.50.2300">
    <property type="match status" value="1"/>
</dbReference>
<feature type="domain" description="Histidine kinase" evidence="8">
    <location>
        <begin position="55"/>
        <end position="283"/>
    </location>
</feature>
<dbReference type="CDD" id="cd17574">
    <property type="entry name" value="REC_OmpR"/>
    <property type="match status" value="1"/>
</dbReference>
<evidence type="ECO:0000259" key="9">
    <source>
        <dbReference type="PROSITE" id="PS50110"/>
    </source>
</evidence>
<keyword evidence="5" id="KW-0418">Kinase</keyword>
<dbReference type="CDD" id="cd16922">
    <property type="entry name" value="HATPase_EvgS-ArcB-TorS-like"/>
    <property type="match status" value="1"/>
</dbReference>
<dbReference type="Pfam" id="PF00211">
    <property type="entry name" value="Guanylate_cyc"/>
    <property type="match status" value="1"/>
</dbReference>
<proteinExistence type="predicted"/>
<dbReference type="InterPro" id="IPR029787">
    <property type="entry name" value="Nucleotide_cyclase"/>
</dbReference>
<evidence type="ECO:0000256" key="6">
    <source>
        <dbReference type="PROSITE-ProRule" id="PRU00169"/>
    </source>
</evidence>
<evidence type="ECO:0000313" key="12">
    <source>
        <dbReference type="Proteomes" id="UP001189429"/>
    </source>
</evidence>
<dbReference type="InterPro" id="IPR004358">
    <property type="entry name" value="Sig_transdc_His_kin-like_C"/>
</dbReference>
<dbReference type="SMART" id="SM00044">
    <property type="entry name" value="CYCc"/>
    <property type="match status" value="1"/>
</dbReference>
<dbReference type="CDD" id="cd00082">
    <property type="entry name" value="HisKA"/>
    <property type="match status" value="1"/>
</dbReference>
<comment type="catalytic activity">
    <reaction evidence="1">
        <text>ATP + protein L-histidine = ADP + protein N-phospho-L-histidine.</text>
        <dbReference type="EC" id="2.7.13.3"/>
    </reaction>
</comment>
<evidence type="ECO:0000256" key="5">
    <source>
        <dbReference type="ARBA" id="ARBA00022777"/>
    </source>
</evidence>
<dbReference type="Gene3D" id="3.30.70.1230">
    <property type="entry name" value="Nucleotide cyclase"/>
    <property type="match status" value="1"/>
</dbReference>
<dbReference type="Pfam" id="PF00072">
    <property type="entry name" value="Response_reg"/>
    <property type="match status" value="1"/>
</dbReference>
<dbReference type="InterPro" id="IPR003661">
    <property type="entry name" value="HisK_dim/P_dom"/>
</dbReference>
<dbReference type="EC" id="2.7.13.3" evidence="2"/>
<dbReference type="InterPro" id="IPR001054">
    <property type="entry name" value="A/G_cyclase"/>
</dbReference>
<dbReference type="Gene3D" id="1.10.287.130">
    <property type="match status" value="1"/>
</dbReference>
<dbReference type="SMART" id="SM00448">
    <property type="entry name" value="REC"/>
    <property type="match status" value="1"/>
</dbReference>
<dbReference type="PROSITE" id="PS50125">
    <property type="entry name" value="GUANYLATE_CYCLASE_2"/>
    <property type="match status" value="1"/>
</dbReference>
<dbReference type="SMART" id="SM00388">
    <property type="entry name" value="HisKA"/>
    <property type="match status" value="1"/>
</dbReference>
<dbReference type="PANTHER" id="PTHR43047:SF72">
    <property type="entry name" value="OSMOSENSING HISTIDINE PROTEIN KINASE SLN1"/>
    <property type="match status" value="1"/>
</dbReference>
<dbReference type="Pfam" id="PF00512">
    <property type="entry name" value="HisKA"/>
    <property type="match status" value="1"/>
</dbReference>
<dbReference type="PRINTS" id="PR00344">
    <property type="entry name" value="BCTRLSENSOR"/>
</dbReference>
<dbReference type="InterPro" id="IPR036890">
    <property type="entry name" value="HATPase_C_sf"/>
</dbReference>
<keyword evidence="3 6" id="KW-0597">Phosphoprotein</keyword>
<dbReference type="InterPro" id="IPR003594">
    <property type="entry name" value="HATPase_dom"/>
</dbReference>
<sequence>MTRGVVSLILSATRQRNADPEHKASTAGIVLVGQDRTQVAHYEALEERKNRFMATVSHELRSPLHGICGLSAALEKDEASEGRRKQLGMVHSCATRLLDLVANIMDMTAQRSKNKDKKPLVKDPVHLSAILEEVIELVSNATDKAMRPLLSRECSLVNTIVDGTLPLVEGDAYKLTQVFFNLLTNSCKFCRSGRIEVSAQRDSADGLVSISVSDTGIGIAPEALKRIFEPFEQEDSSTARNFEGIGIGLAVSKGVVEQHGGSIVVKSTQGRGSVFTVRLPVLHSPQVPERAVSVPPGPALVQRRGGRHPSLRLDGSTSVPLRALRRQRSPSCDSLPRRPSPSPQRPRCAPAGRPVVLSVDDDAVNQEVIRSALADYEVHVAMDGSEALRYFDEHSRLPDVVLLDVMMPGMSGYEVCTTIRKQLQLPASALPIIMLSANEPVPDSIIQGLGSGCNDYVAKPFDSAVLIARVQTAIQVKRLHEIEVEHAQHTKLLHEIMPPHIVQRLVSGENCIAESQKCVTILFSDIVGWTNIAESIPTCAVITLLNELFSAFDALLDKHGVYKVETIGDAYMVAAGHDGGADHARRIILMGLDMLDAVKAVRPPPQMRLQIRVGVHSGPAFTGVVGQKVPRYCFFGDTVNVSSRMESNGVPGCIHILLTPAITWAMRTSVARAS</sequence>
<dbReference type="SMART" id="SM00387">
    <property type="entry name" value="HATPase_c"/>
    <property type="match status" value="1"/>
</dbReference>
<organism evidence="11 12">
    <name type="scientific">Prorocentrum cordatum</name>
    <dbReference type="NCBI Taxonomy" id="2364126"/>
    <lineage>
        <taxon>Eukaryota</taxon>
        <taxon>Sar</taxon>
        <taxon>Alveolata</taxon>
        <taxon>Dinophyceae</taxon>
        <taxon>Prorocentrales</taxon>
        <taxon>Prorocentraceae</taxon>
        <taxon>Prorocentrum</taxon>
    </lineage>
</organism>
<feature type="domain" description="Guanylate cyclase" evidence="10">
    <location>
        <begin position="520"/>
        <end position="646"/>
    </location>
</feature>
<feature type="domain" description="Response regulatory" evidence="9">
    <location>
        <begin position="355"/>
        <end position="474"/>
    </location>
</feature>
<dbReference type="InterPro" id="IPR036097">
    <property type="entry name" value="HisK_dim/P_sf"/>
</dbReference>
<evidence type="ECO:0000256" key="3">
    <source>
        <dbReference type="ARBA" id="ARBA00022553"/>
    </source>
</evidence>
<keyword evidence="4" id="KW-0808">Transferase</keyword>
<dbReference type="EMBL" id="CAUYUJ010016742">
    <property type="protein sequence ID" value="CAK0868411.1"/>
    <property type="molecule type" value="Genomic_DNA"/>
</dbReference>
<evidence type="ECO:0000259" key="8">
    <source>
        <dbReference type="PROSITE" id="PS50109"/>
    </source>
</evidence>
<dbReference type="InterPro" id="IPR011006">
    <property type="entry name" value="CheY-like_superfamily"/>
</dbReference>
<protein>
    <recommendedName>
        <fullName evidence="2">histidine kinase</fullName>
        <ecNumber evidence="2">2.7.13.3</ecNumber>
    </recommendedName>
</protein>
<dbReference type="SUPFAM" id="SSF55073">
    <property type="entry name" value="Nucleotide cyclase"/>
    <property type="match status" value="1"/>
</dbReference>
<dbReference type="Pfam" id="PF02518">
    <property type="entry name" value="HATPase_c"/>
    <property type="match status" value="1"/>
</dbReference>
<dbReference type="SUPFAM" id="SSF47384">
    <property type="entry name" value="Homodimeric domain of signal transducing histidine kinase"/>
    <property type="match status" value="1"/>
</dbReference>
<name>A0ABN9V6A6_9DINO</name>
<comment type="caution">
    <text evidence="11">The sequence shown here is derived from an EMBL/GenBank/DDBJ whole genome shotgun (WGS) entry which is preliminary data.</text>
</comment>
<dbReference type="PROSITE" id="PS50110">
    <property type="entry name" value="RESPONSE_REGULATORY"/>
    <property type="match status" value="1"/>
</dbReference>
<gene>
    <name evidence="11" type="ORF">PCOR1329_LOCUS55074</name>
</gene>
<dbReference type="CDD" id="cd07302">
    <property type="entry name" value="CHD"/>
    <property type="match status" value="1"/>
</dbReference>
<dbReference type="SUPFAM" id="SSF52172">
    <property type="entry name" value="CheY-like"/>
    <property type="match status" value="1"/>
</dbReference>
<dbReference type="PROSITE" id="PS50109">
    <property type="entry name" value="HIS_KIN"/>
    <property type="match status" value="1"/>
</dbReference>
<evidence type="ECO:0000259" key="10">
    <source>
        <dbReference type="PROSITE" id="PS50125"/>
    </source>
</evidence>
<evidence type="ECO:0000256" key="4">
    <source>
        <dbReference type="ARBA" id="ARBA00022679"/>
    </source>
</evidence>
<dbReference type="InterPro" id="IPR005467">
    <property type="entry name" value="His_kinase_dom"/>
</dbReference>
<reference evidence="11" key="1">
    <citation type="submission" date="2023-10" db="EMBL/GenBank/DDBJ databases">
        <authorList>
            <person name="Chen Y."/>
            <person name="Shah S."/>
            <person name="Dougan E. K."/>
            <person name="Thang M."/>
            <person name="Chan C."/>
        </authorList>
    </citation>
    <scope>NUCLEOTIDE SEQUENCE [LARGE SCALE GENOMIC DNA]</scope>
</reference>